<evidence type="ECO:0000313" key="2">
    <source>
        <dbReference type="EMBL" id="AZA98297.1"/>
    </source>
</evidence>
<organism evidence="3 4">
    <name type="scientific">Chryseobacterium joostei</name>
    <dbReference type="NCBI Taxonomy" id="112234"/>
    <lineage>
        <taxon>Bacteria</taxon>
        <taxon>Pseudomonadati</taxon>
        <taxon>Bacteroidota</taxon>
        <taxon>Flavobacteriia</taxon>
        <taxon>Flavobacteriales</taxon>
        <taxon>Weeksellaceae</taxon>
        <taxon>Chryseobacterium group</taxon>
        <taxon>Chryseobacterium</taxon>
    </lineage>
</organism>
<dbReference type="Proteomes" id="UP000186106">
    <property type="component" value="Unassembled WGS sequence"/>
</dbReference>
<sequence length="83" mass="9503">MREKELNELTDQELLEKKKKSKSENIINGAILGFLIGIATYSGVRNGIGLFTFLPLIFAFYAANQWKKNKQALEKELESRNLK</sequence>
<dbReference type="Proteomes" id="UP000279541">
    <property type="component" value="Chromosome"/>
</dbReference>
<evidence type="ECO:0000256" key="1">
    <source>
        <dbReference type="SAM" id="Phobius"/>
    </source>
</evidence>
<proteinExistence type="predicted"/>
<dbReference type="STRING" id="112234.SAMN05421768_106292"/>
<dbReference type="EMBL" id="CP033926">
    <property type="protein sequence ID" value="AZA98297.1"/>
    <property type="molecule type" value="Genomic_DNA"/>
</dbReference>
<evidence type="ECO:0008006" key="6">
    <source>
        <dbReference type="Google" id="ProtNLM"/>
    </source>
</evidence>
<accession>A0A1N7IRJ6</accession>
<evidence type="ECO:0000313" key="5">
    <source>
        <dbReference type="Proteomes" id="UP000279541"/>
    </source>
</evidence>
<dbReference type="RefSeq" id="WP_076355821.1">
    <property type="nucleotide sequence ID" value="NZ_CAMIMN010000099.1"/>
</dbReference>
<reference evidence="3 4" key="1">
    <citation type="submission" date="2017-01" db="EMBL/GenBank/DDBJ databases">
        <authorList>
            <person name="Mah S.A."/>
            <person name="Swanson W.J."/>
            <person name="Moy G.W."/>
            <person name="Vacquier V.D."/>
        </authorList>
    </citation>
    <scope>NUCLEOTIDE SEQUENCE [LARGE SCALE GENOMIC DNA]</scope>
    <source>
        <strain evidence="3 4">DSM 16927</strain>
    </source>
</reference>
<evidence type="ECO:0000313" key="3">
    <source>
        <dbReference type="EMBL" id="SIS39647.1"/>
    </source>
</evidence>
<keyword evidence="1" id="KW-0812">Transmembrane</keyword>
<dbReference type="AlphaFoldDB" id="A0A1N7IRJ6"/>
<name>A0A1N7IRJ6_9FLAO</name>
<evidence type="ECO:0000313" key="4">
    <source>
        <dbReference type="Proteomes" id="UP000186106"/>
    </source>
</evidence>
<dbReference type="OrthoDB" id="713928at2"/>
<keyword evidence="1" id="KW-1133">Transmembrane helix</keyword>
<feature type="transmembrane region" description="Helical" evidence="1">
    <location>
        <begin position="48"/>
        <end position="66"/>
    </location>
</feature>
<gene>
    <name evidence="2" type="ORF">EG359_01170</name>
    <name evidence="3" type="ORF">SAMN05421768_106292</name>
</gene>
<protein>
    <recommendedName>
        <fullName evidence="6">FUSC family protein</fullName>
    </recommendedName>
</protein>
<dbReference type="KEGG" id="cjt:EG359_01170"/>
<keyword evidence="1" id="KW-0472">Membrane</keyword>
<keyword evidence="5" id="KW-1185">Reference proteome</keyword>
<reference evidence="2 5" key="2">
    <citation type="submission" date="2018-11" db="EMBL/GenBank/DDBJ databases">
        <title>Proposal to divide the Flavobacteriaceae and reorganize its genera based on Amino Acid Identity values calculated from whole genome sequences.</title>
        <authorList>
            <person name="Nicholson A.C."/>
            <person name="Gulvik C.A."/>
            <person name="Whitney A.M."/>
            <person name="Humrighouse B.W."/>
            <person name="Bell M."/>
            <person name="Holmes B."/>
            <person name="Steigerwalt A.G."/>
            <person name="Villarma A."/>
            <person name="Sheth M."/>
            <person name="Batra D."/>
            <person name="Pryor J."/>
            <person name="Bernardet J.-F."/>
            <person name="Hugo C."/>
            <person name="Kampfer P."/>
            <person name="Newman J."/>
            <person name="McQuiston J.R."/>
        </authorList>
    </citation>
    <scope>NUCLEOTIDE SEQUENCE [LARGE SCALE GENOMIC DNA]</scope>
    <source>
        <strain evidence="2 5">DSM 16927</strain>
    </source>
</reference>
<feature type="transmembrane region" description="Helical" evidence="1">
    <location>
        <begin position="25"/>
        <end position="42"/>
    </location>
</feature>
<dbReference type="EMBL" id="FTNZ01000006">
    <property type="protein sequence ID" value="SIS39647.1"/>
    <property type="molecule type" value="Genomic_DNA"/>
</dbReference>